<comment type="subcellular location">
    <subcellularLocation>
        <location evidence="1">Cell membrane</location>
        <topology evidence="1">Multi-pass membrane protein</topology>
    </subcellularLocation>
</comment>
<dbReference type="Pfam" id="PF12696">
    <property type="entry name" value="TraG-D_C"/>
    <property type="match status" value="1"/>
</dbReference>
<organism evidence="9 10">
    <name type="scientific">Nocardia suismassiliense</name>
    <dbReference type="NCBI Taxonomy" id="2077092"/>
    <lineage>
        <taxon>Bacteria</taxon>
        <taxon>Bacillati</taxon>
        <taxon>Actinomycetota</taxon>
        <taxon>Actinomycetes</taxon>
        <taxon>Mycobacteriales</taxon>
        <taxon>Nocardiaceae</taxon>
        <taxon>Nocardia</taxon>
    </lineage>
</organism>
<feature type="transmembrane region" description="Helical" evidence="7">
    <location>
        <begin position="68"/>
        <end position="89"/>
    </location>
</feature>
<reference evidence="9 10" key="1">
    <citation type="submission" date="2024-10" db="EMBL/GenBank/DDBJ databases">
        <title>The Natural Products Discovery Center: Release of the First 8490 Sequenced Strains for Exploring Actinobacteria Biosynthetic Diversity.</title>
        <authorList>
            <person name="Kalkreuter E."/>
            <person name="Kautsar S.A."/>
            <person name="Yang D."/>
            <person name="Bader C.D."/>
            <person name="Teijaro C.N."/>
            <person name="Fluegel L."/>
            <person name="Davis C.M."/>
            <person name="Simpson J.R."/>
            <person name="Lauterbach L."/>
            <person name="Steele A.D."/>
            <person name="Gui C."/>
            <person name="Meng S."/>
            <person name="Li G."/>
            <person name="Viehrig K."/>
            <person name="Ye F."/>
            <person name="Su P."/>
            <person name="Kiefer A.F."/>
            <person name="Nichols A."/>
            <person name="Cepeda A.J."/>
            <person name="Yan W."/>
            <person name="Fan B."/>
            <person name="Jiang Y."/>
            <person name="Adhikari A."/>
            <person name="Zheng C.-J."/>
            <person name="Schuster L."/>
            <person name="Cowan T.M."/>
            <person name="Smanski M.J."/>
            <person name="Chevrette M.G."/>
            <person name="De Carvalho L.P.S."/>
            <person name="Shen B."/>
        </authorList>
    </citation>
    <scope>NUCLEOTIDE SEQUENCE [LARGE SCALE GENOMIC DNA]</scope>
    <source>
        <strain evidence="9 10">NPDC003040</strain>
    </source>
</reference>
<keyword evidence="2" id="KW-1003">Cell membrane</keyword>
<dbReference type="InterPro" id="IPR027417">
    <property type="entry name" value="P-loop_NTPase"/>
</dbReference>
<dbReference type="EMBL" id="JBIAPI010000016">
    <property type="protein sequence ID" value="MFF3228798.1"/>
    <property type="molecule type" value="Genomic_DNA"/>
</dbReference>
<dbReference type="Gene3D" id="3.40.50.300">
    <property type="entry name" value="P-loop containing nucleotide triphosphate hydrolases"/>
    <property type="match status" value="1"/>
</dbReference>
<protein>
    <submittedName>
        <fullName evidence="9">Type IV secretory system conjugative DNA transfer family protein</fullName>
    </submittedName>
</protein>
<dbReference type="RefSeq" id="WP_387725879.1">
    <property type="nucleotide sequence ID" value="NZ_JBIAPI010000016.1"/>
</dbReference>
<feature type="transmembrane region" description="Helical" evidence="7">
    <location>
        <begin position="12"/>
        <end position="35"/>
    </location>
</feature>
<proteinExistence type="predicted"/>
<keyword evidence="5 7" id="KW-0472">Membrane</keyword>
<name>A0ABW6R7S4_9NOCA</name>
<dbReference type="SUPFAM" id="SSF52540">
    <property type="entry name" value="P-loop containing nucleoside triphosphate hydrolases"/>
    <property type="match status" value="1"/>
</dbReference>
<evidence type="ECO:0000256" key="4">
    <source>
        <dbReference type="ARBA" id="ARBA00022989"/>
    </source>
</evidence>
<evidence type="ECO:0000256" key="2">
    <source>
        <dbReference type="ARBA" id="ARBA00022475"/>
    </source>
</evidence>
<keyword evidence="3 7" id="KW-0812">Transmembrane</keyword>
<gene>
    <name evidence="9" type="ORF">ACFYV7_38800</name>
</gene>
<dbReference type="PANTHER" id="PTHR37937">
    <property type="entry name" value="CONJUGATIVE TRANSFER: DNA TRANSPORT"/>
    <property type="match status" value="1"/>
</dbReference>
<keyword evidence="10" id="KW-1185">Reference proteome</keyword>
<evidence type="ECO:0000256" key="7">
    <source>
        <dbReference type="SAM" id="Phobius"/>
    </source>
</evidence>
<evidence type="ECO:0000313" key="9">
    <source>
        <dbReference type="EMBL" id="MFF3228798.1"/>
    </source>
</evidence>
<evidence type="ECO:0000256" key="6">
    <source>
        <dbReference type="SAM" id="MobiDB-lite"/>
    </source>
</evidence>
<accession>A0ABW6R7S4</accession>
<keyword evidence="4 7" id="KW-1133">Transmembrane helix</keyword>
<dbReference type="Proteomes" id="UP001601948">
    <property type="component" value="Unassembled WGS sequence"/>
</dbReference>
<evidence type="ECO:0000256" key="1">
    <source>
        <dbReference type="ARBA" id="ARBA00004651"/>
    </source>
</evidence>
<dbReference type="InterPro" id="IPR032689">
    <property type="entry name" value="TraG-D_C"/>
</dbReference>
<feature type="region of interest" description="Disordered" evidence="6">
    <location>
        <begin position="541"/>
        <end position="580"/>
    </location>
</feature>
<dbReference type="InterPro" id="IPR051539">
    <property type="entry name" value="T4SS-coupling_protein"/>
</dbReference>
<evidence type="ECO:0000256" key="3">
    <source>
        <dbReference type="ARBA" id="ARBA00022692"/>
    </source>
</evidence>
<dbReference type="PANTHER" id="PTHR37937:SF1">
    <property type="entry name" value="CONJUGATIVE TRANSFER: DNA TRANSPORT"/>
    <property type="match status" value="1"/>
</dbReference>
<sequence>MTKAMWGQVSEVPLGIRAFFWVVAGLAAVVVALHIENARSTVRQDIPANPITVLDGLVRGELYWSRGATAMVIVEAAIAGIGWLMLVLIRKLAARGRPAIDDKARFMASGKALGPLTAASARRKADELGVCLGFTDAPGVLIGTSVAGRQRLYGSYEDLHLDIWGRRQGKSTCRAIPAILDAIGPVVTASTKRDIVDATRDVRAGQGSRIWVFDPQNVAGEAPSWFWDPLAWVRGDAVRAARLAAHFAEADNRTDGGDYFEIEAEELLATLFLAASVERRPISQVWDWVTYSQDLAPVELLRQHRHHFAAAGLAAVYNADSRHRYGIFGTAKKMARCLRFPHLHPWVSRISDDQREFDEHEFVDHNETLYALSAAGTGSSAPLVSALIESVLDVAVRKAWWSVPLLAVLDDAANVMRRKDFPQWYEQYGSRGVIVMAMLQSWAQGVRRWGHDGMNELWSAANIKVVGAGVDDVPFLRDRVDGIGGCGIGVSELRSLPRERAVLFASGAPPVLIETAPWWTGPYADDVRRSIDVHRPSKPTLMGLLNTAAPPEPPPKSSRVDIDKAEGPASYVSDRGSCTP</sequence>
<feature type="domain" description="TraD/TraG TraM recognition site" evidence="8">
    <location>
        <begin position="404"/>
        <end position="480"/>
    </location>
</feature>
<evidence type="ECO:0000259" key="8">
    <source>
        <dbReference type="Pfam" id="PF12696"/>
    </source>
</evidence>
<evidence type="ECO:0000313" key="10">
    <source>
        <dbReference type="Proteomes" id="UP001601948"/>
    </source>
</evidence>
<comment type="caution">
    <text evidence="9">The sequence shown here is derived from an EMBL/GenBank/DDBJ whole genome shotgun (WGS) entry which is preliminary data.</text>
</comment>
<evidence type="ECO:0000256" key="5">
    <source>
        <dbReference type="ARBA" id="ARBA00023136"/>
    </source>
</evidence>
<dbReference type="CDD" id="cd01127">
    <property type="entry name" value="TrwB_TraG_TraD_VirD4"/>
    <property type="match status" value="1"/>
</dbReference>